<evidence type="ECO:0000256" key="1">
    <source>
        <dbReference type="SAM" id="MobiDB-lite"/>
    </source>
</evidence>
<feature type="compositionally biased region" description="Basic residues" evidence="1">
    <location>
        <begin position="259"/>
        <end position="272"/>
    </location>
</feature>
<dbReference type="EMBL" id="LR729612">
    <property type="protein sequence ID" value="VWP01723.1"/>
    <property type="molecule type" value="Genomic_DNA"/>
</dbReference>
<reference evidence="2" key="1">
    <citation type="submission" date="2019-10" db="EMBL/GenBank/DDBJ databases">
        <authorList>
            <person name="Nor Muhammad N."/>
        </authorList>
    </citation>
    <scope>NUCLEOTIDE SEQUENCE</scope>
</reference>
<evidence type="ECO:0000313" key="2">
    <source>
        <dbReference type="EMBL" id="VWP01723.1"/>
    </source>
</evidence>
<name>A0A5K1K6P6_9APHY</name>
<accession>A0A5K1K6P6</accession>
<feature type="compositionally biased region" description="Acidic residues" evidence="1">
    <location>
        <begin position="279"/>
        <end position="288"/>
    </location>
</feature>
<feature type="compositionally biased region" description="Low complexity" evidence="1">
    <location>
        <begin position="229"/>
        <end position="251"/>
    </location>
</feature>
<protein>
    <submittedName>
        <fullName evidence="2">Hsp70</fullName>
    </submittedName>
</protein>
<organism evidence="2">
    <name type="scientific">Ganoderma boninense</name>
    <dbReference type="NCBI Taxonomy" id="34458"/>
    <lineage>
        <taxon>Eukaryota</taxon>
        <taxon>Fungi</taxon>
        <taxon>Dikarya</taxon>
        <taxon>Basidiomycota</taxon>
        <taxon>Agaricomycotina</taxon>
        <taxon>Agaricomycetes</taxon>
        <taxon>Polyporales</taxon>
        <taxon>Polyporaceae</taxon>
        <taxon>Ganoderma</taxon>
    </lineage>
</organism>
<gene>
    <name evidence="2" type="primary">A7U5U4</name>
</gene>
<proteinExistence type="predicted"/>
<feature type="compositionally biased region" description="Polar residues" evidence="1">
    <location>
        <begin position="45"/>
        <end position="54"/>
    </location>
</feature>
<dbReference type="AlphaFoldDB" id="A0A5K1K6P6"/>
<feature type="region of interest" description="Disordered" evidence="1">
    <location>
        <begin position="229"/>
        <end position="288"/>
    </location>
</feature>
<feature type="region of interest" description="Disordered" evidence="1">
    <location>
        <begin position="28"/>
        <end position="58"/>
    </location>
</feature>
<sequence length="288" mass="30926">MASTSTSNANLIQFPRLPSVAPIWDSTGDKVSPGYPLPPRAGRSLKQSRSTESLTQRKDRVEFLRRREWTRRIAASGDQPIVPTVSSPFLLLSPPCLRGLLPCPHTSLPAKCSHHVDVDANADAPYSSAPPPPQRRERTYSWEDIVAAADAAASTYDYNSSGYAGRPDTIDETDEDEPYVIYTATPRASAFAPTSSLSFSPSTSFSLASPSAYTYTPNTPVANVIYSTSASQSPSTSPTLSPLSSSAPMPSIGNGGPQHGRRASWRGPHSRHSSLSSISEEDEGLARF</sequence>